<name>A0A285T1I3_9BACL</name>
<accession>A0A285T1I3</accession>
<dbReference type="EMBL" id="OBMQ01000008">
    <property type="protein sequence ID" value="SOC15120.1"/>
    <property type="molecule type" value="Genomic_DNA"/>
</dbReference>
<evidence type="ECO:0000313" key="2">
    <source>
        <dbReference type="Proteomes" id="UP000219636"/>
    </source>
</evidence>
<keyword evidence="2" id="KW-1185">Reference proteome</keyword>
<dbReference type="Proteomes" id="UP000219636">
    <property type="component" value="Unassembled WGS sequence"/>
</dbReference>
<sequence>MEFTLNWGFLKHSKINRHLEHNQTKLITLGSLDKTNDIGKYV</sequence>
<reference evidence="2" key="1">
    <citation type="submission" date="2017-08" db="EMBL/GenBank/DDBJ databases">
        <authorList>
            <person name="Varghese N."/>
            <person name="Submissions S."/>
        </authorList>
    </citation>
    <scope>NUCLEOTIDE SEQUENCE [LARGE SCALE GENOMIC DNA]</scope>
    <source>
        <strain evidence="2">JC22</strain>
    </source>
</reference>
<evidence type="ECO:0000313" key="1">
    <source>
        <dbReference type="EMBL" id="SOC15120.1"/>
    </source>
</evidence>
<protein>
    <submittedName>
        <fullName evidence="1">Uncharacterized protein</fullName>
    </submittedName>
</protein>
<gene>
    <name evidence="1" type="ORF">SAMN05880501_10838</name>
</gene>
<organism evidence="1 2">
    <name type="scientific">Ureibacillus xyleni</name>
    <dbReference type="NCBI Taxonomy" id="614648"/>
    <lineage>
        <taxon>Bacteria</taxon>
        <taxon>Bacillati</taxon>
        <taxon>Bacillota</taxon>
        <taxon>Bacilli</taxon>
        <taxon>Bacillales</taxon>
        <taxon>Caryophanaceae</taxon>
        <taxon>Ureibacillus</taxon>
    </lineage>
</organism>
<proteinExistence type="predicted"/>
<dbReference type="AlphaFoldDB" id="A0A285T1I3"/>